<proteinExistence type="predicted"/>
<reference evidence="2 3" key="1">
    <citation type="journal article" date="2023" name="Hortic Res">
        <title>Pangenome of water caltrop reveals structural variations and asymmetric subgenome divergence after allopolyploidization.</title>
        <authorList>
            <person name="Zhang X."/>
            <person name="Chen Y."/>
            <person name="Wang L."/>
            <person name="Yuan Y."/>
            <person name="Fang M."/>
            <person name="Shi L."/>
            <person name="Lu R."/>
            <person name="Comes H.P."/>
            <person name="Ma Y."/>
            <person name="Chen Y."/>
            <person name="Huang G."/>
            <person name="Zhou Y."/>
            <person name="Zheng Z."/>
            <person name="Qiu Y."/>
        </authorList>
    </citation>
    <scope>NUCLEOTIDE SEQUENCE [LARGE SCALE GENOMIC DNA]</scope>
    <source>
        <tissue evidence="2">Roots</tissue>
    </source>
</reference>
<name>A0AAN7GEF3_9MYRT</name>
<feature type="region of interest" description="Disordered" evidence="1">
    <location>
        <begin position="1"/>
        <end position="24"/>
    </location>
</feature>
<gene>
    <name evidence="2" type="ORF">SAY87_024468</name>
</gene>
<dbReference type="PANTHER" id="PTHR33874">
    <property type="entry name" value="RING FINGER PROTEIN"/>
    <property type="match status" value="1"/>
</dbReference>
<evidence type="ECO:0000256" key="1">
    <source>
        <dbReference type="SAM" id="MobiDB-lite"/>
    </source>
</evidence>
<dbReference type="AlphaFoldDB" id="A0AAN7GEF3"/>
<comment type="caution">
    <text evidence="2">The sequence shown here is derived from an EMBL/GenBank/DDBJ whole genome shotgun (WGS) entry which is preliminary data.</text>
</comment>
<organism evidence="2 3">
    <name type="scientific">Trapa incisa</name>
    <dbReference type="NCBI Taxonomy" id="236973"/>
    <lineage>
        <taxon>Eukaryota</taxon>
        <taxon>Viridiplantae</taxon>
        <taxon>Streptophyta</taxon>
        <taxon>Embryophyta</taxon>
        <taxon>Tracheophyta</taxon>
        <taxon>Spermatophyta</taxon>
        <taxon>Magnoliopsida</taxon>
        <taxon>eudicotyledons</taxon>
        <taxon>Gunneridae</taxon>
        <taxon>Pentapetalae</taxon>
        <taxon>rosids</taxon>
        <taxon>malvids</taxon>
        <taxon>Myrtales</taxon>
        <taxon>Lythraceae</taxon>
        <taxon>Trapa</taxon>
    </lineage>
</organism>
<evidence type="ECO:0000313" key="2">
    <source>
        <dbReference type="EMBL" id="KAK4740880.1"/>
    </source>
</evidence>
<protein>
    <submittedName>
        <fullName evidence="2">Uncharacterized protein</fullName>
    </submittedName>
</protein>
<feature type="compositionally biased region" description="Low complexity" evidence="1">
    <location>
        <begin position="65"/>
        <end position="76"/>
    </location>
</feature>
<dbReference type="EMBL" id="JAXIOK010000024">
    <property type="protein sequence ID" value="KAK4740880.1"/>
    <property type="molecule type" value="Genomic_DNA"/>
</dbReference>
<dbReference type="PANTHER" id="PTHR33874:SF1">
    <property type="entry name" value="RING FINGER PROTEIN"/>
    <property type="match status" value="1"/>
</dbReference>
<sequence>METESCFPALAPAATGNHKGSKDSVRFRRRTLQAVLEKCQRALESLEVDPDMGENDGGQGDDDVSSASSDLSRQSSIALRDNEEANELCDLLKFRVGCPDFLGKLENAQVPIPQNIMEDDSSWDFVSDNDLWERENLDVDKEDYILIGKEDIVEGMACFMAAYLASLKETKELTPNRLQEALSETFSLKKKKGKLGKAWDGSIVVYNLASWGATAIGMYHNPVVYRAASNAFWSSCHVISKFL</sequence>
<dbReference type="Proteomes" id="UP001345219">
    <property type="component" value="Chromosome 19"/>
</dbReference>
<evidence type="ECO:0000313" key="3">
    <source>
        <dbReference type="Proteomes" id="UP001345219"/>
    </source>
</evidence>
<feature type="compositionally biased region" description="Acidic residues" evidence="1">
    <location>
        <begin position="46"/>
        <end position="64"/>
    </location>
</feature>
<feature type="region of interest" description="Disordered" evidence="1">
    <location>
        <begin position="45"/>
        <end position="77"/>
    </location>
</feature>
<accession>A0AAN7GEF3</accession>
<keyword evidence="3" id="KW-1185">Reference proteome</keyword>